<evidence type="ECO:0000256" key="3">
    <source>
        <dbReference type="PIRSR" id="PIRSR640198-3"/>
    </source>
</evidence>
<dbReference type="Pfam" id="PF02661">
    <property type="entry name" value="Fic"/>
    <property type="match status" value="1"/>
</dbReference>
<reference evidence="6 7" key="1">
    <citation type="journal article" date="2015" name="Nature">
        <title>rRNA introns, odd ribosomes, and small enigmatic genomes across a large radiation of phyla.</title>
        <authorList>
            <person name="Brown C.T."/>
            <person name="Hug L.A."/>
            <person name="Thomas B.C."/>
            <person name="Sharon I."/>
            <person name="Castelle C.J."/>
            <person name="Singh A."/>
            <person name="Wilkins M.J."/>
            <person name="Williams K.H."/>
            <person name="Banfield J.F."/>
        </authorList>
    </citation>
    <scope>NUCLEOTIDE SEQUENCE [LARGE SCALE GENOMIC DNA]</scope>
</reference>
<evidence type="ECO:0000256" key="1">
    <source>
        <dbReference type="PIRSR" id="PIRSR640198-1"/>
    </source>
</evidence>
<feature type="domain" description="HTH arsR-type" evidence="4">
    <location>
        <begin position="272"/>
        <end position="351"/>
    </location>
</feature>
<feature type="site" description="Important for autoinhibition of adenylyltransferase activity" evidence="3">
    <location>
        <position position="55"/>
    </location>
</feature>
<accession>A0A0G1RZY7</accession>
<protein>
    <recommendedName>
        <fullName evidence="8">Fido domain-containing protein</fullName>
    </recommendedName>
</protein>
<dbReference type="AlphaFoldDB" id="A0A0G1RZY7"/>
<evidence type="ECO:0000256" key="2">
    <source>
        <dbReference type="PIRSR" id="PIRSR640198-2"/>
    </source>
</evidence>
<organism evidence="6 7">
    <name type="scientific">Candidatus Amesbacteria bacterium GW2011_GWA1_47_16</name>
    <dbReference type="NCBI Taxonomy" id="1618353"/>
    <lineage>
        <taxon>Bacteria</taxon>
        <taxon>Candidatus Amesiibacteriota</taxon>
    </lineage>
</organism>
<feature type="binding site" evidence="2">
    <location>
        <begin position="194"/>
        <end position="201"/>
    </location>
    <ligand>
        <name>ATP</name>
        <dbReference type="ChEBI" id="CHEBI:30616"/>
    </ligand>
</feature>
<dbReference type="EMBL" id="LCNV01000045">
    <property type="protein sequence ID" value="KKU62642.1"/>
    <property type="molecule type" value="Genomic_DNA"/>
</dbReference>
<keyword evidence="2" id="KW-0067">ATP-binding</keyword>
<evidence type="ECO:0000259" key="5">
    <source>
        <dbReference type="PROSITE" id="PS51459"/>
    </source>
</evidence>
<dbReference type="PROSITE" id="PS51459">
    <property type="entry name" value="FIDO"/>
    <property type="match status" value="1"/>
</dbReference>
<feature type="domain" description="Fido" evidence="5">
    <location>
        <begin position="103"/>
        <end position="259"/>
    </location>
</feature>
<dbReference type="PANTHER" id="PTHR13504">
    <property type="entry name" value="FIDO DOMAIN-CONTAINING PROTEIN DDB_G0283145"/>
    <property type="match status" value="1"/>
</dbReference>
<dbReference type="PANTHER" id="PTHR13504:SF38">
    <property type="entry name" value="FIDO DOMAIN-CONTAINING PROTEIN"/>
    <property type="match status" value="1"/>
</dbReference>
<dbReference type="InterPro" id="IPR036390">
    <property type="entry name" value="WH_DNA-bd_sf"/>
</dbReference>
<dbReference type="Proteomes" id="UP000034364">
    <property type="component" value="Unassembled WGS sequence"/>
</dbReference>
<sequence>MFKPVYTLTDTIVSRLSEIAGIKSVVERSALLPAREVFLRRAAVIKMAHTSTSIEGNQLQEYEVAKLVEGKKVIAEPDQVKEVENYLVALRRMDGLADAKDSFNASDILDIHKVVVEGLVDREKAGVWRKGPVYIVNVLGKGREELAYTPPKSGEVPGLIEDLLSWLKANSQIHPVIRSGLFHYQFETIHPFPDGNGRTGRLMSLLHLYQSGWDFKKVLVLEDYYNRNRKNYYTALQTGDTYAARQGVDLTDWLEYYVEGFLDEAVRVKDRVTNVAVVGDRALSANVLDNEELKIVDFVITMGRITSSDVVDILRVPKRTAQGRLKRLEDMKVLQKQSAGPSTFYTLAPME</sequence>
<dbReference type="GO" id="GO:0003700">
    <property type="term" value="F:DNA-binding transcription factor activity"/>
    <property type="evidence" value="ECO:0007669"/>
    <property type="project" value="InterPro"/>
</dbReference>
<dbReference type="InterPro" id="IPR036597">
    <property type="entry name" value="Fido-like_dom_sf"/>
</dbReference>
<dbReference type="SUPFAM" id="SSF140931">
    <property type="entry name" value="Fic-like"/>
    <property type="match status" value="1"/>
</dbReference>
<dbReference type="InterPro" id="IPR036388">
    <property type="entry name" value="WH-like_DNA-bd_sf"/>
</dbReference>
<name>A0A0G1RZY7_9BACT</name>
<evidence type="ECO:0000313" key="6">
    <source>
        <dbReference type="EMBL" id="KKU62642.1"/>
    </source>
</evidence>
<dbReference type="Gene3D" id="1.10.10.10">
    <property type="entry name" value="Winged helix-like DNA-binding domain superfamily/Winged helix DNA-binding domain"/>
    <property type="match status" value="1"/>
</dbReference>
<dbReference type="PROSITE" id="PS50987">
    <property type="entry name" value="HTH_ARSR_2"/>
    <property type="match status" value="1"/>
</dbReference>
<proteinExistence type="predicted"/>
<gene>
    <name evidence="6" type="ORF">UX87_C0045G0005</name>
</gene>
<dbReference type="SUPFAM" id="SSF46785">
    <property type="entry name" value="Winged helix' DNA-binding domain"/>
    <property type="match status" value="1"/>
</dbReference>
<dbReference type="InterPro" id="IPR001845">
    <property type="entry name" value="HTH_ArsR_DNA-bd_dom"/>
</dbReference>
<dbReference type="InterPro" id="IPR003812">
    <property type="entry name" value="Fido"/>
</dbReference>
<evidence type="ECO:0008006" key="8">
    <source>
        <dbReference type="Google" id="ProtNLM"/>
    </source>
</evidence>
<feature type="binding site" evidence="2">
    <location>
        <begin position="232"/>
        <end position="233"/>
    </location>
    <ligand>
        <name>ATP</name>
        <dbReference type="ChEBI" id="CHEBI:30616"/>
    </ligand>
</feature>
<dbReference type="GO" id="GO:0005524">
    <property type="term" value="F:ATP binding"/>
    <property type="evidence" value="ECO:0007669"/>
    <property type="project" value="UniProtKB-KW"/>
</dbReference>
<dbReference type="InterPro" id="IPR040198">
    <property type="entry name" value="Fido_containing"/>
</dbReference>
<comment type="caution">
    <text evidence="6">The sequence shown here is derived from an EMBL/GenBank/DDBJ whole genome shotgun (WGS) entry which is preliminary data.</text>
</comment>
<evidence type="ECO:0000313" key="7">
    <source>
        <dbReference type="Proteomes" id="UP000034364"/>
    </source>
</evidence>
<evidence type="ECO:0000259" key="4">
    <source>
        <dbReference type="PROSITE" id="PS50987"/>
    </source>
</evidence>
<dbReference type="Gene3D" id="1.10.3290.10">
    <property type="entry name" value="Fido-like domain"/>
    <property type="match status" value="1"/>
</dbReference>
<keyword evidence="2" id="KW-0547">Nucleotide-binding</keyword>
<feature type="active site" evidence="1">
    <location>
        <position position="190"/>
    </location>
</feature>